<dbReference type="RefSeq" id="WP_238898659.1">
    <property type="nucleotide sequence ID" value="NZ_JAKOGG010000332.1"/>
</dbReference>
<comment type="caution">
    <text evidence="1">The sequence shown here is derived from an EMBL/GenBank/DDBJ whole genome shotgun (WGS) entry which is preliminary data.</text>
</comment>
<accession>A0ABT2FR91</accession>
<feature type="non-terminal residue" evidence="1">
    <location>
        <position position="89"/>
    </location>
</feature>
<evidence type="ECO:0000313" key="1">
    <source>
        <dbReference type="EMBL" id="MCS4558865.1"/>
    </source>
</evidence>
<dbReference type="EMBL" id="JAKOGG010000332">
    <property type="protein sequence ID" value="MCS4558865.1"/>
    <property type="molecule type" value="Genomic_DNA"/>
</dbReference>
<feature type="non-terminal residue" evidence="1">
    <location>
        <position position="1"/>
    </location>
</feature>
<evidence type="ECO:0000313" key="2">
    <source>
        <dbReference type="Proteomes" id="UP001201549"/>
    </source>
</evidence>
<dbReference type="Proteomes" id="UP001201549">
    <property type="component" value="Unassembled WGS sequence"/>
</dbReference>
<name>A0ABT2FR91_9GAMM</name>
<organism evidence="1 2">
    <name type="scientific">Shewanella electrica</name>
    <dbReference type="NCBI Taxonomy" id="515560"/>
    <lineage>
        <taxon>Bacteria</taxon>
        <taxon>Pseudomonadati</taxon>
        <taxon>Pseudomonadota</taxon>
        <taxon>Gammaproteobacteria</taxon>
        <taxon>Alteromonadales</taxon>
        <taxon>Shewanellaceae</taxon>
        <taxon>Shewanella</taxon>
    </lineage>
</organism>
<sequence length="89" mass="9240">SARASAPDDLARLLALRADLLYVTGDPAAVAAYDVALAKAPAEELPRLSLMKARALLATGDVEGAGRTADQAEPVRAEDRITAEVVRGL</sequence>
<proteinExistence type="predicted"/>
<reference evidence="2" key="1">
    <citation type="submission" date="2023-07" db="EMBL/GenBank/DDBJ databases">
        <title>Shewanella mangrovi sp. nov., an acetaldehyde- degrading bacterium isolated from mangrove sediment.</title>
        <authorList>
            <person name="Liu Y."/>
        </authorList>
    </citation>
    <scope>NUCLEOTIDE SEQUENCE [LARGE SCALE GENOMIC DNA]</scope>
    <source>
        <strain evidence="2">C32</strain>
    </source>
</reference>
<protein>
    <submittedName>
        <fullName evidence="1">Uncharacterized protein</fullName>
    </submittedName>
</protein>
<keyword evidence="2" id="KW-1185">Reference proteome</keyword>
<gene>
    <name evidence="1" type="ORF">L9G74_20825</name>
</gene>